<protein>
    <submittedName>
        <fullName evidence="5">Anti-sigma-E factor RseA</fullName>
    </submittedName>
</protein>
<evidence type="ECO:0000256" key="3">
    <source>
        <dbReference type="SAM" id="MobiDB-lite"/>
    </source>
</evidence>
<proteinExistence type="predicted"/>
<gene>
    <name evidence="5" type="primary">rseA</name>
    <name evidence="5" type="ORF">CMASS_04120</name>
</gene>
<dbReference type="Gene3D" id="1.10.10.1320">
    <property type="entry name" value="Anti-sigma factor, zinc-finger domain"/>
    <property type="match status" value="1"/>
</dbReference>
<feature type="domain" description="Putative zinc-finger" evidence="4">
    <location>
        <begin position="22"/>
        <end position="51"/>
    </location>
</feature>
<feature type="region of interest" description="Disordered" evidence="3">
    <location>
        <begin position="89"/>
        <end position="131"/>
    </location>
</feature>
<dbReference type="EMBL" id="CP063189">
    <property type="protein sequence ID" value="WCZ32275.1"/>
    <property type="molecule type" value="Genomic_DNA"/>
</dbReference>
<dbReference type="InterPro" id="IPR041916">
    <property type="entry name" value="Anti_sigma_zinc_sf"/>
</dbReference>
<name>A0ABY7U6F5_9CORY</name>
<evidence type="ECO:0000256" key="2">
    <source>
        <dbReference type="ARBA" id="ARBA00023163"/>
    </source>
</evidence>
<feature type="compositionally biased region" description="Basic and acidic residues" evidence="3">
    <location>
        <begin position="122"/>
        <end position="131"/>
    </location>
</feature>
<dbReference type="Proteomes" id="UP001220064">
    <property type="component" value="Chromosome"/>
</dbReference>
<accession>A0ABY7U6F5</accession>
<sequence>MFSQKPRQDAPVSDPIGHLGPEALAAYVDGEMDRKSMRRADYHFARCAECRTEVLAQKGASEWLKRSTDTSQVHASAELLAKLTHLDEAAAQDAHPTQPKPRRSKLSALGALARAFTSHPRPISEPRRPKG</sequence>
<keyword evidence="6" id="KW-1185">Reference proteome</keyword>
<dbReference type="Pfam" id="PF13490">
    <property type="entry name" value="zf-HC2"/>
    <property type="match status" value="1"/>
</dbReference>
<dbReference type="RefSeq" id="WP_022862527.1">
    <property type="nucleotide sequence ID" value="NZ_ATVG01000002.1"/>
</dbReference>
<reference evidence="5 6" key="1">
    <citation type="submission" date="2020-10" db="EMBL/GenBank/DDBJ databases">
        <title>Complete genome sequence of Corynebacterium massiliense DSM 45435, type strain of Corynebacterium massiliense.</title>
        <authorList>
            <person name="Busche T."/>
            <person name="Kalinowski J."/>
            <person name="Ruckert C."/>
        </authorList>
    </citation>
    <scope>NUCLEOTIDE SEQUENCE [LARGE SCALE GENOMIC DNA]</scope>
    <source>
        <strain evidence="5 6">DSM 45435</strain>
    </source>
</reference>
<feature type="region of interest" description="Disordered" evidence="3">
    <location>
        <begin position="1"/>
        <end position="20"/>
    </location>
</feature>
<evidence type="ECO:0000313" key="5">
    <source>
        <dbReference type="EMBL" id="WCZ32275.1"/>
    </source>
</evidence>
<evidence type="ECO:0000256" key="1">
    <source>
        <dbReference type="ARBA" id="ARBA00023015"/>
    </source>
</evidence>
<dbReference type="InterPro" id="IPR027383">
    <property type="entry name" value="Znf_put"/>
</dbReference>
<evidence type="ECO:0000259" key="4">
    <source>
        <dbReference type="Pfam" id="PF13490"/>
    </source>
</evidence>
<keyword evidence="1" id="KW-0805">Transcription regulation</keyword>
<keyword evidence="2" id="KW-0804">Transcription</keyword>
<evidence type="ECO:0000313" key="6">
    <source>
        <dbReference type="Proteomes" id="UP001220064"/>
    </source>
</evidence>
<organism evidence="5 6">
    <name type="scientific">Corynebacterium massiliense DSM 45435</name>
    <dbReference type="NCBI Taxonomy" id="1121364"/>
    <lineage>
        <taxon>Bacteria</taxon>
        <taxon>Bacillati</taxon>
        <taxon>Actinomycetota</taxon>
        <taxon>Actinomycetes</taxon>
        <taxon>Mycobacteriales</taxon>
        <taxon>Corynebacteriaceae</taxon>
        <taxon>Corynebacterium</taxon>
    </lineage>
</organism>